<feature type="non-terminal residue" evidence="15">
    <location>
        <position position="229"/>
    </location>
</feature>
<accession>A0A814IBR2</accession>
<dbReference type="GO" id="GO:0031297">
    <property type="term" value="P:replication fork processing"/>
    <property type="evidence" value="ECO:0007669"/>
    <property type="project" value="TreeGrafter"/>
</dbReference>
<keyword evidence="10" id="KW-0233">DNA recombination</keyword>
<evidence type="ECO:0000256" key="5">
    <source>
        <dbReference type="ARBA" id="ARBA00022723"/>
    </source>
</evidence>
<evidence type="ECO:0000256" key="4">
    <source>
        <dbReference type="ARBA" id="ARBA00022722"/>
    </source>
</evidence>
<keyword evidence="12" id="KW-0539">Nucleus</keyword>
<evidence type="ECO:0000256" key="7">
    <source>
        <dbReference type="ARBA" id="ARBA00022763"/>
    </source>
</evidence>
<evidence type="ECO:0000256" key="1">
    <source>
        <dbReference type="ARBA" id="ARBA00001946"/>
    </source>
</evidence>
<dbReference type="GO" id="GO:0046872">
    <property type="term" value="F:metal ion binding"/>
    <property type="evidence" value="ECO:0007669"/>
    <property type="project" value="UniProtKB-KW"/>
</dbReference>
<evidence type="ECO:0000256" key="12">
    <source>
        <dbReference type="ARBA" id="ARBA00023242"/>
    </source>
</evidence>
<keyword evidence="7" id="KW-0227">DNA damage</keyword>
<protein>
    <recommendedName>
        <fullName evidence="14">ERCC4 domain-containing protein</fullName>
    </recommendedName>
</protein>
<keyword evidence="5" id="KW-0479">Metal-binding</keyword>
<evidence type="ECO:0000313" key="16">
    <source>
        <dbReference type="Proteomes" id="UP000663879"/>
    </source>
</evidence>
<dbReference type="GO" id="GO:0006302">
    <property type="term" value="P:double-strand break repair"/>
    <property type="evidence" value="ECO:0007669"/>
    <property type="project" value="TreeGrafter"/>
</dbReference>
<evidence type="ECO:0000256" key="10">
    <source>
        <dbReference type="ARBA" id="ARBA00023172"/>
    </source>
</evidence>
<evidence type="ECO:0000256" key="11">
    <source>
        <dbReference type="ARBA" id="ARBA00023204"/>
    </source>
</evidence>
<dbReference type="InterPro" id="IPR033310">
    <property type="entry name" value="Mms4/EME1/EME2"/>
</dbReference>
<dbReference type="AlphaFoldDB" id="A0A814IBR2"/>
<reference evidence="15" key="1">
    <citation type="submission" date="2021-02" db="EMBL/GenBank/DDBJ databases">
        <authorList>
            <person name="Nowell W R."/>
        </authorList>
    </citation>
    <scope>NUCLEOTIDE SEQUENCE</scope>
    <source>
        <strain evidence="15">Ploen Becks lab</strain>
    </source>
</reference>
<dbReference type="GO" id="GO:0003677">
    <property type="term" value="F:DNA binding"/>
    <property type="evidence" value="ECO:0007669"/>
    <property type="project" value="InterPro"/>
</dbReference>
<keyword evidence="4" id="KW-0540">Nuclease</keyword>
<proteinExistence type="inferred from homology"/>
<dbReference type="InterPro" id="IPR006166">
    <property type="entry name" value="ERCC4_domain"/>
</dbReference>
<dbReference type="GO" id="GO:0005634">
    <property type="term" value="C:nucleus"/>
    <property type="evidence" value="ECO:0007669"/>
    <property type="project" value="UniProtKB-SubCell"/>
</dbReference>
<keyword evidence="8" id="KW-0378">Hydrolase</keyword>
<keyword evidence="11" id="KW-0234">DNA repair</keyword>
<dbReference type="EMBL" id="CAJNOC010004426">
    <property type="protein sequence ID" value="CAF1021393.1"/>
    <property type="molecule type" value="Genomic_DNA"/>
</dbReference>
<evidence type="ECO:0000256" key="3">
    <source>
        <dbReference type="ARBA" id="ARBA00005313"/>
    </source>
</evidence>
<gene>
    <name evidence="15" type="ORF">OXX778_LOCUS17398</name>
</gene>
<evidence type="ECO:0000256" key="8">
    <source>
        <dbReference type="ARBA" id="ARBA00022801"/>
    </source>
</evidence>
<dbReference type="GO" id="GO:0048476">
    <property type="term" value="C:Holliday junction resolvase complex"/>
    <property type="evidence" value="ECO:0007669"/>
    <property type="project" value="InterPro"/>
</dbReference>
<comment type="subcellular location">
    <subcellularLocation>
        <location evidence="2">Nucleus</location>
    </subcellularLocation>
</comment>
<keyword evidence="6" id="KW-0255">Endonuclease</keyword>
<dbReference type="Pfam" id="PF02732">
    <property type="entry name" value="ERCC4"/>
    <property type="match status" value="1"/>
</dbReference>
<evidence type="ECO:0000256" key="9">
    <source>
        <dbReference type="ARBA" id="ARBA00022842"/>
    </source>
</evidence>
<evidence type="ECO:0000256" key="2">
    <source>
        <dbReference type="ARBA" id="ARBA00004123"/>
    </source>
</evidence>
<keyword evidence="9" id="KW-0460">Magnesium</keyword>
<organism evidence="15 16">
    <name type="scientific">Brachionus calyciflorus</name>
    <dbReference type="NCBI Taxonomy" id="104777"/>
    <lineage>
        <taxon>Eukaryota</taxon>
        <taxon>Metazoa</taxon>
        <taxon>Spiralia</taxon>
        <taxon>Gnathifera</taxon>
        <taxon>Rotifera</taxon>
        <taxon>Eurotatoria</taxon>
        <taxon>Monogononta</taxon>
        <taxon>Pseudotrocha</taxon>
        <taxon>Ploima</taxon>
        <taxon>Brachionidae</taxon>
        <taxon>Brachionus</taxon>
    </lineage>
</organism>
<dbReference type="PANTHER" id="PTHR21077">
    <property type="entry name" value="EME1 PROTEIN"/>
    <property type="match status" value="1"/>
</dbReference>
<dbReference type="PANTHER" id="PTHR21077:SF5">
    <property type="entry name" value="CROSSOVER JUNCTION ENDONUCLEASE MMS4"/>
    <property type="match status" value="1"/>
</dbReference>
<comment type="similarity">
    <text evidence="3">Belongs to the EME1/MMS4 family.</text>
</comment>
<dbReference type="Gene3D" id="3.40.50.10130">
    <property type="match status" value="1"/>
</dbReference>
<comment type="caution">
    <text evidence="15">The sequence shown here is derived from an EMBL/GenBank/DDBJ whole genome shotgun (WGS) entry which is preliminary data.</text>
</comment>
<sequence length="229" mass="25980">MSDKILGVKVWIDKNFLSTTKGSGELLTNLEKLNIQTIIEKLPVENGIFWTRKSSMSKELSNQETQHDHLVVKIDLENLIEYLHEDSLDKLISFVRKCKKSAQVTQMTLIVPGFKTFQKSLKNSDTSSLIKSKKNSKISKFELNQAVLALELDENCCMRSYDTSEELKDLILCYTKSVSEYLSKSEGSENLIFCDKAVDKSQAKVSKDGQGLIILWKEILETFPLVSSD</sequence>
<evidence type="ECO:0000259" key="14">
    <source>
        <dbReference type="Pfam" id="PF02732"/>
    </source>
</evidence>
<keyword evidence="13" id="KW-0469">Meiosis</keyword>
<dbReference type="GO" id="GO:0000712">
    <property type="term" value="P:resolution of meiotic recombination intermediates"/>
    <property type="evidence" value="ECO:0007669"/>
    <property type="project" value="TreeGrafter"/>
</dbReference>
<name>A0A814IBR2_9BILA</name>
<dbReference type="Proteomes" id="UP000663879">
    <property type="component" value="Unassembled WGS sequence"/>
</dbReference>
<evidence type="ECO:0000313" key="15">
    <source>
        <dbReference type="EMBL" id="CAF1021393.1"/>
    </source>
</evidence>
<comment type="cofactor">
    <cofactor evidence="1">
        <name>Mg(2+)</name>
        <dbReference type="ChEBI" id="CHEBI:18420"/>
    </cofactor>
</comment>
<evidence type="ECO:0000256" key="13">
    <source>
        <dbReference type="ARBA" id="ARBA00023254"/>
    </source>
</evidence>
<evidence type="ECO:0000256" key="6">
    <source>
        <dbReference type="ARBA" id="ARBA00022759"/>
    </source>
</evidence>
<dbReference type="GO" id="GO:0008821">
    <property type="term" value="F:crossover junction DNA endonuclease activity"/>
    <property type="evidence" value="ECO:0007669"/>
    <property type="project" value="TreeGrafter"/>
</dbReference>
<keyword evidence="16" id="KW-1185">Reference proteome</keyword>
<dbReference type="OrthoDB" id="343092at2759"/>
<feature type="domain" description="ERCC4" evidence="14">
    <location>
        <begin position="26"/>
        <end position="171"/>
    </location>
</feature>
<dbReference type="GO" id="GO:0031573">
    <property type="term" value="P:mitotic intra-S DNA damage checkpoint signaling"/>
    <property type="evidence" value="ECO:0007669"/>
    <property type="project" value="TreeGrafter"/>
</dbReference>